<dbReference type="GO" id="GO:0016020">
    <property type="term" value="C:membrane"/>
    <property type="evidence" value="ECO:0007669"/>
    <property type="project" value="UniProtKB-SubCell"/>
</dbReference>
<organism evidence="6 7">
    <name type="scientific">Piscinibacter gummiphilus</name>
    <dbReference type="NCBI Taxonomy" id="946333"/>
    <lineage>
        <taxon>Bacteria</taxon>
        <taxon>Pseudomonadati</taxon>
        <taxon>Pseudomonadota</taxon>
        <taxon>Betaproteobacteria</taxon>
        <taxon>Burkholderiales</taxon>
        <taxon>Sphaerotilaceae</taxon>
        <taxon>Piscinibacter</taxon>
    </lineage>
</organism>
<keyword evidence="7" id="KW-1185">Reference proteome</keyword>
<evidence type="ECO:0000259" key="5">
    <source>
        <dbReference type="Pfam" id="PF00999"/>
    </source>
</evidence>
<dbReference type="PANTHER" id="PTHR43021:SF2">
    <property type="entry name" value="CATION_H+ EXCHANGER DOMAIN-CONTAINING PROTEIN"/>
    <property type="match status" value="1"/>
</dbReference>
<dbReference type="RefSeq" id="WP_085749533.1">
    <property type="nucleotide sequence ID" value="NZ_BSPR01000002.1"/>
</dbReference>
<dbReference type="EMBL" id="CP015118">
    <property type="protein sequence ID" value="ARN19277.1"/>
    <property type="molecule type" value="Genomic_DNA"/>
</dbReference>
<evidence type="ECO:0000256" key="2">
    <source>
        <dbReference type="ARBA" id="ARBA00022692"/>
    </source>
</evidence>
<dbReference type="InterPro" id="IPR006153">
    <property type="entry name" value="Cation/H_exchanger_TM"/>
</dbReference>
<dbReference type="STRING" id="946333.A4W93_04755"/>
<evidence type="ECO:0000313" key="6">
    <source>
        <dbReference type="EMBL" id="ARN19277.1"/>
    </source>
</evidence>
<dbReference type="Proteomes" id="UP000193427">
    <property type="component" value="Chromosome"/>
</dbReference>
<keyword evidence="2" id="KW-0812">Transmembrane</keyword>
<protein>
    <submittedName>
        <fullName evidence="6">Potassium transporter Kef</fullName>
    </submittedName>
</protein>
<dbReference type="PANTHER" id="PTHR43021">
    <property type="entry name" value="NA(+)/H(+) ANTIPORTER-RELATED"/>
    <property type="match status" value="1"/>
</dbReference>
<keyword evidence="3" id="KW-1133">Transmembrane helix</keyword>
<reference evidence="6 7" key="1">
    <citation type="submission" date="2016-04" db="EMBL/GenBank/DDBJ databases">
        <title>Complete genome sequence of natural rubber-degrading, novel Gram-negative bacterium, Rhizobacter gummiphilus strain NS21.</title>
        <authorList>
            <person name="Tabata M."/>
            <person name="Kasai D."/>
            <person name="Fukuda M."/>
        </authorList>
    </citation>
    <scope>NUCLEOTIDE SEQUENCE [LARGE SCALE GENOMIC DNA]</scope>
    <source>
        <strain evidence="6 7">NS21</strain>
    </source>
</reference>
<dbReference type="Gene3D" id="1.20.1530.20">
    <property type="match status" value="1"/>
</dbReference>
<feature type="domain" description="Cation/H+ exchanger transmembrane" evidence="5">
    <location>
        <begin position="46"/>
        <end position="414"/>
    </location>
</feature>
<proteinExistence type="predicted"/>
<name>A0A1W6L522_9BURK</name>
<dbReference type="Pfam" id="PF00999">
    <property type="entry name" value="Na_H_Exchanger"/>
    <property type="match status" value="1"/>
</dbReference>
<accession>A0A1W6L522</accession>
<dbReference type="KEGG" id="rgu:A4W93_04755"/>
<evidence type="ECO:0000313" key="7">
    <source>
        <dbReference type="Proteomes" id="UP000193427"/>
    </source>
</evidence>
<keyword evidence="4" id="KW-0472">Membrane</keyword>
<sequence length="430" mass="45077">MPNTPAIDTWLAPASAASSPSAALWTLDGLRGADPVLGFAIVLLVAVVLGEALHRRLHLPRMLGHMITGALASPLAFRLLERTDLDPWKPLIDLAIGVLVFELGSRIRPRWLIDNPAVALTCVLEGAFAGICVTVVLHAMGAPLVSAVLAGAVAMSTSPVITLGLVHELRPRGQVTERLLITTSINCVLTMVAIKAWRVLAAADAPSWSDELLVAAFGAVFVVAGSFILGLAAGWLLSKLTELVRGDAAAPVLQIAVVILAAMLAAQWKLSPLLALLVAGMTARRKMGHALTVEPHLGSAGAALGVLLFISLGMLFTLDGVMTLWPWVVAIIVARLVGKALAVSLLAKSSGMSMRQGLALILALQPMSSLAVLLTADTLGWTAELPGIDPQMLQALLVATTVLHLVGPMLTQWSLKTLADECPHAKTKDT</sequence>
<evidence type="ECO:0000256" key="3">
    <source>
        <dbReference type="ARBA" id="ARBA00022989"/>
    </source>
</evidence>
<dbReference type="GO" id="GO:0015297">
    <property type="term" value="F:antiporter activity"/>
    <property type="evidence" value="ECO:0007669"/>
    <property type="project" value="InterPro"/>
</dbReference>
<dbReference type="InterPro" id="IPR038770">
    <property type="entry name" value="Na+/solute_symporter_sf"/>
</dbReference>
<dbReference type="OrthoDB" id="8617652at2"/>
<dbReference type="AlphaFoldDB" id="A0A1W6L522"/>
<evidence type="ECO:0000256" key="4">
    <source>
        <dbReference type="ARBA" id="ARBA00023136"/>
    </source>
</evidence>
<gene>
    <name evidence="6" type="ORF">A4W93_04755</name>
</gene>
<comment type="subcellular location">
    <subcellularLocation>
        <location evidence="1">Membrane</location>
        <topology evidence="1">Multi-pass membrane protein</topology>
    </subcellularLocation>
</comment>
<dbReference type="GO" id="GO:1902600">
    <property type="term" value="P:proton transmembrane transport"/>
    <property type="evidence" value="ECO:0007669"/>
    <property type="project" value="InterPro"/>
</dbReference>
<evidence type="ECO:0000256" key="1">
    <source>
        <dbReference type="ARBA" id="ARBA00004141"/>
    </source>
</evidence>